<dbReference type="Proteomes" id="UP001221898">
    <property type="component" value="Unassembled WGS sequence"/>
</dbReference>
<proteinExistence type="predicted"/>
<sequence>MERGPFIARGRGSRTLESQTGKPAEEVTDNRRLPLTPSLRLLTRELNRTSIRGVTDGQRLTSALSGSAGRPVSRSRCAADHPPPTMVLPCLVVGEGGKCLSAAPAHEYASSGSPPLKQAVIMGAHLPVDLTWRVSQTAPAPRDSQHGEGHAGSLPFRRPGESSARPNGVE</sequence>
<feature type="region of interest" description="Disordered" evidence="1">
    <location>
        <begin position="1"/>
        <end position="29"/>
    </location>
</feature>
<protein>
    <submittedName>
        <fullName evidence="2">Uncharacterized protein</fullName>
    </submittedName>
</protein>
<name>A0AAD7W882_9TELE</name>
<dbReference type="AlphaFoldDB" id="A0AAD7W882"/>
<keyword evidence="3" id="KW-1185">Reference proteome</keyword>
<accession>A0AAD7W882</accession>
<reference evidence="2" key="1">
    <citation type="journal article" date="2023" name="Science">
        <title>Genome structures resolve the early diversification of teleost fishes.</title>
        <authorList>
            <person name="Parey E."/>
            <person name="Louis A."/>
            <person name="Montfort J."/>
            <person name="Bouchez O."/>
            <person name="Roques C."/>
            <person name="Iampietro C."/>
            <person name="Lluch J."/>
            <person name="Castinel A."/>
            <person name="Donnadieu C."/>
            <person name="Desvignes T."/>
            <person name="Floi Bucao C."/>
            <person name="Jouanno E."/>
            <person name="Wen M."/>
            <person name="Mejri S."/>
            <person name="Dirks R."/>
            <person name="Jansen H."/>
            <person name="Henkel C."/>
            <person name="Chen W.J."/>
            <person name="Zahm M."/>
            <person name="Cabau C."/>
            <person name="Klopp C."/>
            <person name="Thompson A.W."/>
            <person name="Robinson-Rechavi M."/>
            <person name="Braasch I."/>
            <person name="Lecointre G."/>
            <person name="Bobe J."/>
            <person name="Postlethwait J.H."/>
            <person name="Berthelot C."/>
            <person name="Roest Crollius H."/>
            <person name="Guiguen Y."/>
        </authorList>
    </citation>
    <scope>NUCLEOTIDE SEQUENCE</scope>
    <source>
        <strain evidence="2">NC1722</strain>
    </source>
</reference>
<evidence type="ECO:0000313" key="2">
    <source>
        <dbReference type="EMBL" id="KAJ8387013.1"/>
    </source>
</evidence>
<evidence type="ECO:0000313" key="3">
    <source>
        <dbReference type="Proteomes" id="UP001221898"/>
    </source>
</evidence>
<feature type="region of interest" description="Disordered" evidence="1">
    <location>
        <begin position="135"/>
        <end position="170"/>
    </location>
</feature>
<comment type="caution">
    <text evidence="2">The sequence shown here is derived from an EMBL/GenBank/DDBJ whole genome shotgun (WGS) entry which is preliminary data.</text>
</comment>
<dbReference type="EMBL" id="JAINUG010000219">
    <property type="protein sequence ID" value="KAJ8387013.1"/>
    <property type="molecule type" value="Genomic_DNA"/>
</dbReference>
<evidence type="ECO:0000256" key="1">
    <source>
        <dbReference type="SAM" id="MobiDB-lite"/>
    </source>
</evidence>
<gene>
    <name evidence="2" type="ORF">AAFF_G00161900</name>
</gene>
<feature type="region of interest" description="Disordered" evidence="1">
    <location>
        <begin position="61"/>
        <end position="80"/>
    </location>
</feature>
<organism evidence="2 3">
    <name type="scientific">Aldrovandia affinis</name>
    <dbReference type="NCBI Taxonomy" id="143900"/>
    <lineage>
        <taxon>Eukaryota</taxon>
        <taxon>Metazoa</taxon>
        <taxon>Chordata</taxon>
        <taxon>Craniata</taxon>
        <taxon>Vertebrata</taxon>
        <taxon>Euteleostomi</taxon>
        <taxon>Actinopterygii</taxon>
        <taxon>Neopterygii</taxon>
        <taxon>Teleostei</taxon>
        <taxon>Notacanthiformes</taxon>
        <taxon>Halosauridae</taxon>
        <taxon>Aldrovandia</taxon>
    </lineage>
</organism>